<gene>
    <name evidence="4" type="ORF">CHS0354_011025</name>
</gene>
<dbReference type="InterPro" id="IPR000719">
    <property type="entry name" value="Prot_kinase_dom"/>
</dbReference>
<evidence type="ECO:0000259" key="3">
    <source>
        <dbReference type="PROSITE" id="PS50011"/>
    </source>
</evidence>
<evidence type="ECO:0000256" key="1">
    <source>
        <dbReference type="ARBA" id="ARBA00022741"/>
    </source>
</evidence>
<evidence type="ECO:0000256" key="2">
    <source>
        <dbReference type="ARBA" id="ARBA00022840"/>
    </source>
</evidence>
<comment type="caution">
    <text evidence="4">The sequence shown here is derived from an EMBL/GenBank/DDBJ whole genome shotgun (WGS) entry which is preliminary data.</text>
</comment>
<protein>
    <recommendedName>
        <fullName evidence="3">Protein kinase domain-containing protein</fullName>
    </recommendedName>
</protein>
<reference evidence="4" key="1">
    <citation type="journal article" date="2021" name="Genome Biol. Evol.">
        <title>A High-Quality Reference Genome for a Parasitic Bivalve with Doubly Uniparental Inheritance (Bivalvia: Unionida).</title>
        <authorList>
            <person name="Smith C.H."/>
        </authorList>
    </citation>
    <scope>NUCLEOTIDE SEQUENCE</scope>
    <source>
        <strain evidence="4">CHS0354</strain>
    </source>
</reference>
<reference evidence="4" key="3">
    <citation type="submission" date="2023-05" db="EMBL/GenBank/DDBJ databases">
        <authorList>
            <person name="Smith C.H."/>
        </authorList>
    </citation>
    <scope>NUCLEOTIDE SEQUENCE</scope>
    <source>
        <strain evidence="4">CHS0354</strain>
        <tissue evidence="4">Mantle</tissue>
    </source>
</reference>
<proteinExistence type="predicted"/>
<dbReference type="PROSITE" id="PS50011">
    <property type="entry name" value="PROTEIN_KINASE_DOM"/>
    <property type="match status" value="1"/>
</dbReference>
<evidence type="ECO:0000313" key="5">
    <source>
        <dbReference type="Proteomes" id="UP001195483"/>
    </source>
</evidence>
<evidence type="ECO:0000313" key="4">
    <source>
        <dbReference type="EMBL" id="KAK3612307.1"/>
    </source>
</evidence>
<name>A0AAE0TKS3_9BIVA</name>
<keyword evidence="5" id="KW-1185">Reference proteome</keyword>
<sequence length="1161" mass="134333">MAGDSDNNIIMVHSCKESVCIQKNSSIDKILERERFTRVFEHLQGISMTKFLDQCRDQPCILSLVCEHTQSVFLCYQETLDKERMSRLVVGTWVDIINKGAHVIYLEANGFEQRLLDKIRQNFQQRNTVQKEELSGVGNLVNKSQSNFSATRLREEEVKYDDCSVGEAEGDVYDFINNYIENRGDDIKETVDDLPNSEACPKSVWLTSARQEKIDSRTLKLQQVSERQSKFTTVEKTVDSQSAHLGQLQHFRDISSSKRNNFIGQKRFVQVSTLEPSDEVVGIHVWEPVCFPEDSSLHIPSMIPQAFNNTKDRDMLSTFILGRHIPACVHENNLTGLAELLLCDCMIIKSETIDKIELICFRSSLLMCDQEQFIKASQFVFTSLLANIGDGPTVRDLTYTFILLLSMFYLRALTNSTSSRQSVRFTRELLHDFVSELSKRESQNNLGESSRGFIRGLEIFLRRLSCRIEKEDSILQMGDWDQALKRESNTKFLVEAVSKMDISEQIALTFLLINMLNRLGSSVLPLAGLLADIAPQIIAPYKKTNKEQKRAVSQTYRYLLARSCKHILLHQQLANISGKNELIEHTKKLIQLTMDTKDQVKEAVCDNFKSLVFHKNRDIRRLIISKTNALENLKSTSFEYVTHQLRQARLSLHAHSTERKRSDNLPSWAMHSGSMGSQEVDIWCLIPSNQCILDRFQEDYKDKADKRETDAALNTLETLRSLQRNGVHEHVVQLLAYQCLPMPLFFVVENPHGVKLLKYLIFRRENKEWLSYSQLAHIVTESLRAIRYLHDNDVLHRDVTTAQFKLCPDSFHVKLENFRVSKITPNKQDLFYIADREMLAVRWLARESLLYDKFSVGTDIWMFGHFILEVFTHGCWPFTEHRDKETGDIMEMVIKGNLTPRHPPCVPDEIFKVILRCFDEEKDRITAKELSQVLDEFISANIETNGKGKESLRSVWTKSEQYPPISLAQKRKNYLPEWTIPSVILSMKITGDTKYYNIFEGQNVEKNAITEADLVTSTNQPNFLKRTADLVVTEQLSELAINNTIPNRQTLKRLMGIETIDISYENEGYMQMIYRYPLGFRLREFAIQTQNNLDVLEKLLQLAKCIQKFHRARWLVRCISARDVWIGQNGEIYFLRLSRACPLPTDVEWVIGEPFEDRRHW</sequence>
<dbReference type="AlphaFoldDB" id="A0AAE0TKS3"/>
<accession>A0AAE0TKS3</accession>
<dbReference type="InterPro" id="IPR001245">
    <property type="entry name" value="Ser-Thr/Tyr_kinase_cat_dom"/>
</dbReference>
<dbReference type="GO" id="GO:0005524">
    <property type="term" value="F:ATP binding"/>
    <property type="evidence" value="ECO:0007669"/>
    <property type="project" value="UniProtKB-KW"/>
</dbReference>
<dbReference type="InterPro" id="IPR050198">
    <property type="entry name" value="Non-receptor_tyrosine_kinases"/>
</dbReference>
<dbReference type="Proteomes" id="UP001195483">
    <property type="component" value="Unassembled WGS sequence"/>
</dbReference>
<feature type="domain" description="Protein kinase" evidence="3">
    <location>
        <begin position="627"/>
        <end position="938"/>
    </location>
</feature>
<dbReference type="SUPFAM" id="SSF56112">
    <property type="entry name" value="Protein kinase-like (PK-like)"/>
    <property type="match status" value="1"/>
</dbReference>
<reference evidence="4" key="2">
    <citation type="journal article" date="2021" name="Genome Biol. Evol.">
        <title>Developing a high-quality reference genome for a parasitic bivalve with doubly uniparental inheritance (Bivalvia: Unionida).</title>
        <authorList>
            <person name="Smith C.H."/>
        </authorList>
    </citation>
    <scope>NUCLEOTIDE SEQUENCE</scope>
    <source>
        <strain evidence="4">CHS0354</strain>
        <tissue evidence="4">Mantle</tissue>
    </source>
</reference>
<dbReference type="InterPro" id="IPR011009">
    <property type="entry name" value="Kinase-like_dom_sf"/>
</dbReference>
<keyword evidence="1" id="KW-0547">Nucleotide-binding</keyword>
<dbReference type="Pfam" id="PF07714">
    <property type="entry name" value="PK_Tyr_Ser-Thr"/>
    <property type="match status" value="1"/>
</dbReference>
<dbReference type="GO" id="GO:0004672">
    <property type="term" value="F:protein kinase activity"/>
    <property type="evidence" value="ECO:0007669"/>
    <property type="project" value="InterPro"/>
</dbReference>
<organism evidence="4 5">
    <name type="scientific">Potamilus streckersoni</name>
    <dbReference type="NCBI Taxonomy" id="2493646"/>
    <lineage>
        <taxon>Eukaryota</taxon>
        <taxon>Metazoa</taxon>
        <taxon>Spiralia</taxon>
        <taxon>Lophotrochozoa</taxon>
        <taxon>Mollusca</taxon>
        <taxon>Bivalvia</taxon>
        <taxon>Autobranchia</taxon>
        <taxon>Heteroconchia</taxon>
        <taxon>Palaeoheterodonta</taxon>
        <taxon>Unionida</taxon>
        <taxon>Unionoidea</taxon>
        <taxon>Unionidae</taxon>
        <taxon>Ambleminae</taxon>
        <taxon>Lampsilini</taxon>
        <taxon>Potamilus</taxon>
    </lineage>
</organism>
<dbReference type="PANTHER" id="PTHR24418">
    <property type="entry name" value="TYROSINE-PROTEIN KINASE"/>
    <property type="match status" value="1"/>
</dbReference>
<keyword evidence="2" id="KW-0067">ATP-binding</keyword>
<dbReference type="EMBL" id="JAEAOA010000686">
    <property type="protein sequence ID" value="KAK3612307.1"/>
    <property type="molecule type" value="Genomic_DNA"/>
</dbReference>
<dbReference type="Gene3D" id="1.10.510.10">
    <property type="entry name" value="Transferase(Phosphotransferase) domain 1"/>
    <property type="match status" value="1"/>
</dbReference>